<dbReference type="SUPFAM" id="SSF144091">
    <property type="entry name" value="Rhomboid-like"/>
    <property type="match status" value="1"/>
</dbReference>
<feature type="transmembrane region" description="Helical" evidence="7">
    <location>
        <begin position="165"/>
        <end position="187"/>
    </location>
</feature>
<dbReference type="InterPro" id="IPR022764">
    <property type="entry name" value="Peptidase_S54_rhomboid_dom"/>
</dbReference>
<evidence type="ECO:0000256" key="4">
    <source>
        <dbReference type="ARBA" id="ARBA00022801"/>
    </source>
</evidence>
<evidence type="ECO:0000256" key="7">
    <source>
        <dbReference type="SAM" id="Phobius"/>
    </source>
</evidence>
<protein>
    <submittedName>
        <fullName evidence="9">Rhomboid family intramembrane serine protease</fullName>
    </submittedName>
</protein>
<comment type="similarity">
    <text evidence="2">Belongs to the peptidase S54 family.</text>
</comment>
<evidence type="ECO:0000313" key="10">
    <source>
        <dbReference type="Proteomes" id="UP000657385"/>
    </source>
</evidence>
<feature type="transmembrane region" description="Helical" evidence="7">
    <location>
        <begin position="102"/>
        <end position="127"/>
    </location>
</feature>
<dbReference type="PANTHER" id="PTHR43731">
    <property type="entry name" value="RHOMBOID PROTEASE"/>
    <property type="match status" value="1"/>
</dbReference>
<evidence type="ECO:0000256" key="1">
    <source>
        <dbReference type="ARBA" id="ARBA00004141"/>
    </source>
</evidence>
<dbReference type="GO" id="GO:0004252">
    <property type="term" value="F:serine-type endopeptidase activity"/>
    <property type="evidence" value="ECO:0007669"/>
    <property type="project" value="InterPro"/>
</dbReference>
<name>A0A931FHU4_9ACTN</name>
<dbReference type="GO" id="GO:0016020">
    <property type="term" value="C:membrane"/>
    <property type="evidence" value="ECO:0007669"/>
    <property type="project" value="UniProtKB-SubCell"/>
</dbReference>
<organism evidence="9 10">
    <name type="scientific">Streptacidiphilus fuscans</name>
    <dbReference type="NCBI Taxonomy" id="2789292"/>
    <lineage>
        <taxon>Bacteria</taxon>
        <taxon>Bacillati</taxon>
        <taxon>Actinomycetota</taxon>
        <taxon>Actinomycetes</taxon>
        <taxon>Kitasatosporales</taxon>
        <taxon>Streptomycetaceae</taxon>
        <taxon>Streptacidiphilus</taxon>
    </lineage>
</organism>
<evidence type="ECO:0000256" key="6">
    <source>
        <dbReference type="ARBA" id="ARBA00023136"/>
    </source>
</evidence>
<comment type="caution">
    <text evidence="9">The sequence shown here is derived from an EMBL/GenBank/DDBJ whole genome shotgun (WGS) entry which is preliminary data.</text>
</comment>
<keyword evidence="5 7" id="KW-1133">Transmembrane helix</keyword>
<sequence length="284" mass="30244">MATPADPAPPAAPTTADDAPRPVPFVPVATYGLIALCVLVFVIGPVSGLDPLYGSGTLRACAETAYYHRWGVVPAELLHNAVLRLHLSHRCPSDTGLPKVPALSVLTAMFVHGGWLHLAGNMLFLFVFGAMVEERIGPLAFLLFYVALGYLATYGYALFEAGSPGATQTLVGASGAIAGVLGAYLCLYPRARITSLIPLLLFLPLRFPAWLVLGFWFLVQWLSIRATDPSVPGVAYAAHLIGFAGGFAFAWLLWRRGGRRGRGVARPAAALACESPHPARQETP</sequence>
<dbReference type="AlphaFoldDB" id="A0A931FHU4"/>
<keyword evidence="10" id="KW-1185">Reference proteome</keyword>
<evidence type="ECO:0000256" key="5">
    <source>
        <dbReference type="ARBA" id="ARBA00022989"/>
    </source>
</evidence>
<keyword evidence="6 7" id="KW-0472">Membrane</keyword>
<evidence type="ECO:0000313" key="9">
    <source>
        <dbReference type="EMBL" id="MBF9071059.1"/>
    </source>
</evidence>
<comment type="subcellular location">
    <subcellularLocation>
        <location evidence="1">Membrane</location>
        <topology evidence="1">Multi-pass membrane protein</topology>
    </subcellularLocation>
</comment>
<evidence type="ECO:0000256" key="3">
    <source>
        <dbReference type="ARBA" id="ARBA00022692"/>
    </source>
</evidence>
<dbReference type="InterPro" id="IPR035952">
    <property type="entry name" value="Rhomboid-like_sf"/>
</dbReference>
<dbReference type="InterPro" id="IPR050925">
    <property type="entry name" value="Rhomboid_protease_S54"/>
</dbReference>
<feature type="transmembrane region" description="Helical" evidence="7">
    <location>
        <begin position="139"/>
        <end position="159"/>
    </location>
</feature>
<feature type="transmembrane region" description="Helical" evidence="7">
    <location>
        <begin position="234"/>
        <end position="254"/>
    </location>
</feature>
<evidence type="ECO:0000256" key="2">
    <source>
        <dbReference type="ARBA" id="ARBA00009045"/>
    </source>
</evidence>
<dbReference type="GO" id="GO:0006508">
    <property type="term" value="P:proteolysis"/>
    <property type="evidence" value="ECO:0007669"/>
    <property type="project" value="UniProtKB-KW"/>
</dbReference>
<dbReference type="EMBL" id="JADPRT010000010">
    <property type="protein sequence ID" value="MBF9071059.1"/>
    <property type="molecule type" value="Genomic_DNA"/>
</dbReference>
<feature type="domain" description="Peptidase S54 rhomboid" evidence="8">
    <location>
        <begin position="104"/>
        <end position="255"/>
    </location>
</feature>
<accession>A0A931FHU4</accession>
<reference evidence="9" key="1">
    <citation type="submission" date="2020-11" db="EMBL/GenBank/DDBJ databases">
        <title>Isolation and identification of active actinomycetes.</title>
        <authorList>
            <person name="Yu B."/>
        </authorList>
    </citation>
    <scope>NUCLEOTIDE SEQUENCE</scope>
    <source>
        <strain evidence="9">NEAU-YB345</strain>
    </source>
</reference>
<feature type="transmembrane region" description="Helical" evidence="7">
    <location>
        <begin position="28"/>
        <end position="49"/>
    </location>
</feature>
<dbReference type="Proteomes" id="UP000657385">
    <property type="component" value="Unassembled WGS sequence"/>
</dbReference>
<evidence type="ECO:0000259" key="8">
    <source>
        <dbReference type="Pfam" id="PF01694"/>
    </source>
</evidence>
<proteinExistence type="inferred from homology"/>
<gene>
    <name evidence="9" type="ORF">I2501_23865</name>
</gene>
<keyword evidence="4" id="KW-0378">Hydrolase</keyword>
<dbReference type="PANTHER" id="PTHR43731:SF14">
    <property type="entry name" value="PRESENILIN-ASSOCIATED RHOMBOID-LIKE PROTEIN, MITOCHONDRIAL"/>
    <property type="match status" value="1"/>
</dbReference>
<keyword evidence="3 7" id="KW-0812">Transmembrane</keyword>
<dbReference type="Pfam" id="PF01694">
    <property type="entry name" value="Rhomboid"/>
    <property type="match status" value="1"/>
</dbReference>
<feature type="transmembrane region" description="Helical" evidence="7">
    <location>
        <begin position="199"/>
        <end position="222"/>
    </location>
</feature>
<keyword evidence="9" id="KW-0645">Protease</keyword>
<dbReference type="Gene3D" id="1.20.1540.10">
    <property type="entry name" value="Rhomboid-like"/>
    <property type="match status" value="1"/>
</dbReference>